<dbReference type="InterPro" id="IPR009057">
    <property type="entry name" value="Homeodomain-like_sf"/>
</dbReference>
<keyword evidence="3" id="KW-0804">Transcription</keyword>
<dbReference type="GO" id="GO:0000976">
    <property type="term" value="F:transcription cis-regulatory region binding"/>
    <property type="evidence" value="ECO:0007669"/>
    <property type="project" value="TreeGrafter"/>
</dbReference>
<dbReference type="PRINTS" id="PR00032">
    <property type="entry name" value="HTHARAC"/>
</dbReference>
<keyword evidence="2" id="KW-0238">DNA-binding</keyword>
<dbReference type="PROSITE" id="PS01124">
    <property type="entry name" value="HTH_ARAC_FAMILY_2"/>
    <property type="match status" value="1"/>
</dbReference>
<evidence type="ECO:0000256" key="1">
    <source>
        <dbReference type="ARBA" id="ARBA00023015"/>
    </source>
</evidence>
<dbReference type="PANTHER" id="PTHR47894">
    <property type="entry name" value="HTH-TYPE TRANSCRIPTIONAL REGULATOR GADX"/>
    <property type="match status" value="1"/>
</dbReference>
<dbReference type="AlphaFoldDB" id="A0A9D7LP45"/>
<dbReference type="EMBL" id="JADKBR010000018">
    <property type="protein sequence ID" value="MBK8891641.1"/>
    <property type="molecule type" value="Genomic_DNA"/>
</dbReference>
<dbReference type="InterPro" id="IPR020449">
    <property type="entry name" value="Tscrpt_reg_AraC-type_HTH"/>
</dbReference>
<dbReference type="Proteomes" id="UP000808146">
    <property type="component" value="Unassembled WGS sequence"/>
</dbReference>
<evidence type="ECO:0000313" key="6">
    <source>
        <dbReference type="Proteomes" id="UP000808146"/>
    </source>
</evidence>
<sequence length="345" mass="38971">MQIEEFTLPAYYLRQIANQIESTGADVAHWLEQSRLSEAQLENAALNVPFPVFRQLILDALAITQEPALGLLLGERLLVNTHGILGYAALNSGTLRQAVELFERFMPLRTSLVSLNHEIHGNEVRVVFSEPRPLGDIRSTVLEAVVLTVKNVLDYISLGNCQINQVAFPFDPPEHAALARDLFKCEVRFGQPWTGFSLPLSVIDQPLKMADAATFQEAALICQRELEKLTSRESLSTRVRRIMLEKQNGFPSLNVTARLCHMTPRTLHRRLIDEGTAFKEILEDVRHMLAVEHLKSSHLTIQEIAYTLGYTDLANFRRAFKRWEGIPPSKFRSRKPPIESAVGLL</sequence>
<evidence type="ECO:0000256" key="3">
    <source>
        <dbReference type="ARBA" id="ARBA00023163"/>
    </source>
</evidence>
<dbReference type="GO" id="GO:0003700">
    <property type="term" value="F:DNA-binding transcription factor activity"/>
    <property type="evidence" value="ECO:0007669"/>
    <property type="project" value="InterPro"/>
</dbReference>
<keyword evidence="1" id="KW-0805">Transcription regulation</keyword>
<dbReference type="InterPro" id="IPR032687">
    <property type="entry name" value="AraC-type_N"/>
</dbReference>
<dbReference type="Pfam" id="PF12833">
    <property type="entry name" value="HTH_18"/>
    <property type="match status" value="1"/>
</dbReference>
<dbReference type="Pfam" id="PF12625">
    <property type="entry name" value="Arabinose_bd"/>
    <property type="match status" value="1"/>
</dbReference>
<evidence type="ECO:0000313" key="5">
    <source>
        <dbReference type="EMBL" id="MBK8891641.1"/>
    </source>
</evidence>
<protein>
    <submittedName>
        <fullName evidence="5">AraC family transcriptional regulator</fullName>
    </submittedName>
</protein>
<accession>A0A9D7LP45</accession>
<dbReference type="SMART" id="SM00342">
    <property type="entry name" value="HTH_ARAC"/>
    <property type="match status" value="1"/>
</dbReference>
<dbReference type="GO" id="GO:0005829">
    <property type="term" value="C:cytosol"/>
    <property type="evidence" value="ECO:0007669"/>
    <property type="project" value="TreeGrafter"/>
</dbReference>
<dbReference type="InterPro" id="IPR018060">
    <property type="entry name" value="HTH_AraC"/>
</dbReference>
<gene>
    <name evidence="5" type="ORF">IPN75_15315</name>
</gene>
<reference evidence="5" key="1">
    <citation type="submission" date="2020-10" db="EMBL/GenBank/DDBJ databases">
        <title>Connecting structure to function with the recovery of over 1000 high-quality activated sludge metagenome-assembled genomes encoding full-length rRNA genes using long-read sequencing.</title>
        <authorList>
            <person name="Singleton C.M."/>
            <person name="Petriglieri F."/>
            <person name="Kristensen J.M."/>
            <person name="Kirkegaard R.H."/>
            <person name="Michaelsen T.Y."/>
            <person name="Andersen M.H."/>
            <person name="Karst S.M."/>
            <person name="Dueholm M.S."/>
            <person name="Nielsen P.H."/>
            <person name="Albertsen M."/>
        </authorList>
    </citation>
    <scope>NUCLEOTIDE SEQUENCE</scope>
    <source>
        <strain evidence="5">OdNE_18-Q3-R46-58_BAT3C.305</strain>
    </source>
</reference>
<dbReference type="SUPFAM" id="SSF46689">
    <property type="entry name" value="Homeodomain-like"/>
    <property type="match status" value="1"/>
</dbReference>
<dbReference type="PANTHER" id="PTHR47894:SF1">
    <property type="entry name" value="HTH-TYPE TRANSCRIPTIONAL REGULATOR VQSM"/>
    <property type="match status" value="1"/>
</dbReference>
<dbReference type="Gene3D" id="1.10.10.60">
    <property type="entry name" value="Homeodomain-like"/>
    <property type="match status" value="1"/>
</dbReference>
<feature type="domain" description="HTH araC/xylS-type" evidence="4">
    <location>
        <begin position="237"/>
        <end position="334"/>
    </location>
</feature>
<proteinExistence type="predicted"/>
<evidence type="ECO:0000259" key="4">
    <source>
        <dbReference type="PROSITE" id="PS01124"/>
    </source>
</evidence>
<comment type="caution">
    <text evidence="5">The sequence shown here is derived from an EMBL/GenBank/DDBJ whole genome shotgun (WGS) entry which is preliminary data.</text>
</comment>
<evidence type="ECO:0000256" key="2">
    <source>
        <dbReference type="ARBA" id="ARBA00023125"/>
    </source>
</evidence>
<name>A0A9D7LP45_9RHOO</name>
<organism evidence="5 6">
    <name type="scientific">Candidatus Dechloromonas phosphorivorans</name>
    <dbReference type="NCBI Taxonomy" id="2899244"/>
    <lineage>
        <taxon>Bacteria</taxon>
        <taxon>Pseudomonadati</taxon>
        <taxon>Pseudomonadota</taxon>
        <taxon>Betaproteobacteria</taxon>
        <taxon>Rhodocyclales</taxon>
        <taxon>Azonexaceae</taxon>
        <taxon>Dechloromonas</taxon>
    </lineage>
</organism>